<evidence type="ECO:0000313" key="2">
    <source>
        <dbReference type="EMBL" id="GAA4420799.1"/>
    </source>
</evidence>
<dbReference type="InterPro" id="IPR045057">
    <property type="entry name" value="Gcn5-rel_NAT"/>
</dbReference>
<dbReference type="Proteomes" id="UP001500936">
    <property type="component" value="Unassembled WGS sequence"/>
</dbReference>
<dbReference type="InterPro" id="IPR016181">
    <property type="entry name" value="Acyl_CoA_acyltransferase"/>
</dbReference>
<reference evidence="3" key="1">
    <citation type="journal article" date="2019" name="Int. J. Syst. Evol. Microbiol.">
        <title>The Global Catalogue of Microorganisms (GCM) 10K type strain sequencing project: providing services to taxonomists for standard genome sequencing and annotation.</title>
        <authorList>
            <consortium name="The Broad Institute Genomics Platform"/>
            <consortium name="The Broad Institute Genome Sequencing Center for Infectious Disease"/>
            <person name="Wu L."/>
            <person name="Ma J."/>
        </authorList>
    </citation>
    <scope>NUCLEOTIDE SEQUENCE [LARGE SCALE GENOMIC DNA]</scope>
    <source>
        <strain evidence="3">JCM 17925</strain>
    </source>
</reference>
<dbReference type="PROSITE" id="PS51729">
    <property type="entry name" value="GNAT_YJDJ"/>
    <property type="match status" value="1"/>
</dbReference>
<evidence type="ECO:0000313" key="3">
    <source>
        <dbReference type="Proteomes" id="UP001500936"/>
    </source>
</evidence>
<feature type="domain" description="N-acetyltransferase" evidence="1">
    <location>
        <begin position="9"/>
        <end position="95"/>
    </location>
</feature>
<protein>
    <submittedName>
        <fullName evidence="2">GNAT family N-acetyltransferase</fullName>
    </submittedName>
</protein>
<gene>
    <name evidence="2" type="ORF">GCM10023187_56240</name>
</gene>
<accession>A0ABP8L393</accession>
<dbReference type="Gene3D" id="3.40.630.30">
    <property type="match status" value="1"/>
</dbReference>
<dbReference type="EMBL" id="BAABHB010000023">
    <property type="protein sequence ID" value="GAA4420799.1"/>
    <property type="molecule type" value="Genomic_DNA"/>
</dbReference>
<dbReference type="InterPro" id="IPR031165">
    <property type="entry name" value="GNAT_YJDJ"/>
</dbReference>
<keyword evidence="3" id="KW-1185">Reference proteome</keyword>
<dbReference type="SUPFAM" id="SSF55729">
    <property type="entry name" value="Acyl-CoA N-acyltransferases (Nat)"/>
    <property type="match status" value="1"/>
</dbReference>
<dbReference type="RefSeq" id="WP_345271441.1">
    <property type="nucleotide sequence ID" value="NZ_BAABHB010000023.1"/>
</dbReference>
<proteinExistence type="predicted"/>
<dbReference type="CDD" id="cd04301">
    <property type="entry name" value="NAT_SF"/>
    <property type="match status" value="1"/>
</dbReference>
<dbReference type="PANTHER" id="PTHR31435">
    <property type="entry name" value="PROTEIN NATD1"/>
    <property type="match status" value="1"/>
</dbReference>
<organism evidence="2 3">
    <name type="scientific">Nibrella viscosa</name>
    <dbReference type="NCBI Taxonomy" id="1084524"/>
    <lineage>
        <taxon>Bacteria</taxon>
        <taxon>Pseudomonadati</taxon>
        <taxon>Bacteroidota</taxon>
        <taxon>Cytophagia</taxon>
        <taxon>Cytophagales</taxon>
        <taxon>Spirosomataceae</taxon>
        <taxon>Nibrella</taxon>
    </lineage>
</organism>
<comment type="caution">
    <text evidence="2">The sequence shown here is derived from an EMBL/GenBank/DDBJ whole genome shotgun (WGS) entry which is preliminary data.</text>
</comment>
<sequence length="102" mass="11727">MNLEGATVLNNTKQNRFELVTDGLLSVIEYQPFDDNTLVLTHTEVAPELEGQGVGSRLVKETLEYVRQHNLQIIPLCPFVGTYLKRHRDYANIIHPAYRDKF</sequence>
<evidence type="ECO:0000259" key="1">
    <source>
        <dbReference type="PROSITE" id="PS51729"/>
    </source>
</evidence>
<name>A0ABP8L393_9BACT</name>
<dbReference type="Pfam" id="PF14542">
    <property type="entry name" value="Acetyltransf_CG"/>
    <property type="match status" value="1"/>
</dbReference>
<dbReference type="PANTHER" id="PTHR31435:SF10">
    <property type="entry name" value="BSR4717 PROTEIN"/>
    <property type="match status" value="1"/>
</dbReference>